<dbReference type="GO" id="GO:0016787">
    <property type="term" value="F:hydrolase activity"/>
    <property type="evidence" value="ECO:0007669"/>
    <property type="project" value="UniProtKB-KW"/>
</dbReference>
<organism evidence="1 2">
    <name type="scientific">Stieleria neptunia</name>
    <dbReference type="NCBI Taxonomy" id="2527979"/>
    <lineage>
        <taxon>Bacteria</taxon>
        <taxon>Pseudomonadati</taxon>
        <taxon>Planctomycetota</taxon>
        <taxon>Planctomycetia</taxon>
        <taxon>Pirellulales</taxon>
        <taxon>Pirellulaceae</taxon>
        <taxon>Stieleria</taxon>
    </lineage>
</organism>
<sequence length="393" mass="43907">MGSIGTDGIFDDRENLGHRVARGDGTMSRIQIQTGRQAIEDSPSVPASTTPTYNDKLVARTAPDGMRYYHRTQQYSINALTDSSGTIKERYAYDAYGNLSIFDGSGTARTTTAEGNRYAYTGREWDEELELYHFRARMYDPVCGRFCAKDLLGYVDGQNAYANYFAILRVDPTGLLSQDLVGIDGQGNFIWKRTPENTCYIRTATGEVDVRCPITPPSHPNRIDYLDGLRGIYNGISKLQAACKNCQCDCTEAECNTDSILLVKAWLSAWQANFSSVPDRNPIRVGGWYCYDWAQIFESAFDRVGSKCFTKELRASSQGKPPKVYIHVWLTVTVGSTSASNCQVSLDNGFGLIEMTYSGGQPIAHPFDPDKELYWSTCDEDRVLPFPVWSSTY</sequence>
<gene>
    <name evidence="1" type="primary">wapA_11</name>
    <name evidence="1" type="ORF">Enr13x_43120</name>
</gene>
<dbReference type="NCBIfam" id="TIGR03696">
    <property type="entry name" value="Rhs_assc_core"/>
    <property type="match status" value="1"/>
</dbReference>
<protein>
    <submittedName>
        <fullName evidence="1">tRNA3(Ser)-specific nuclease WapA</fullName>
        <ecNumber evidence="1">3.1.-.-</ecNumber>
    </submittedName>
</protein>
<reference evidence="1 2" key="1">
    <citation type="submission" date="2019-03" db="EMBL/GenBank/DDBJ databases">
        <title>Deep-cultivation of Planctomycetes and their phenomic and genomic characterization uncovers novel biology.</title>
        <authorList>
            <person name="Wiegand S."/>
            <person name="Jogler M."/>
            <person name="Boedeker C."/>
            <person name="Pinto D."/>
            <person name="Vollmers J."/>
            <person name="Rivas-Marin E."/>
            <person name="Kohn T."/>
            <person name="Peeters S.H."/>
            <person name="Heuer A."/>
            <person name="Rast P."/>
            <person name="Oberbeckmann S."/>
            <person name="Bunk B."/>
            <person name="Jeske O."/>
            <person name="Meyerdierks A."/>
            <person name="Storesund J.E."/>
            <person name="Kallscheuer N."/>
            <person name="Luecker S."/>
            <person name="Lage O.M."/>
            <person name="Pohl T."/>
            <person name="Merkel B.J."/>
            <person name="Hornburger P."/>
            <person name="Mueller R.-W."/>
            <person name="Bruemmer F."/>
            <person name="Labrenz M."/>
            <person name="Spormann A.M."/>
            <person name="Op den Camp H."/>
            <person name="Overmann J."/>
            <person name="Amann R."/>
            <person name="Jetten M.S.M."/>
            <person name="Mascher T."/>
            <person name="Medema M.H."/>
            <person name="Devos D.P."/>
            <person name="Kaster A.-K."/>
            <person name="Ovreas L."/>
            <person name="Rohde M."/>
            <person name="Galperin M.Y."/>
            <person name="Jogler C."/>
        </authorList>
    </citation>
    <scope>NUCLEOTIDE SEQUENCE [LARGE SCALE GENOMIC DNA]</scope>
    <source>
        <strain evidence="1 2">Enr13</strain>
    </source>
</reference>
<dbReference type="InterPro" id="IPR050708">
    <property type="entry name" value="T6SS_VgrG/RHS"/>
</dbReference>
<dbReference type="Proteomes" id="UP000319004">
    <property type="component" value="Chromosome"/>
</dbReference>
<dbReference type="RefSeq" id="WP_231743665.1">
    <property type="nucleotide sequence ID" value="NZ_CP037423.1"/>
</dbReference>
<dbReference type="KEGG" id="snep:Enr13x_43120"/>
<dbReference type="EC" id="3.1.-.-" evidence="1"/>
<dbReference type="PANTHER" id="PTHR32305:SF15">
    <property type="entry name" value="PROTEIN RHSA-RELATED"/>
    <property type="match status" value="1"/>
</dbReference>
<dbReference type="InterPro" id="IPR022385">
    <property type="entry name" value="Rhs_assc_core"/>
</dbReference>
<dbReference type="AlphaFoldDB" id="A0A518HUE0"/>
<dbReference type="EMBL" id="CP037423">
    <property type="protein sequence ID" value="QDV44446.1"/>
    <property type="molecule type" value="Genomic_DNA"/>
</dbReference>
<proteinExistence type="predicted"/>
<dbReference type="Gene3D" id="2.180.10.10">
    <property type="entry name" value="RHS repeat-associated core"/>
    <property type="match status" value="1"/>
</dbReference>
<name>A0A518HUE0_9BACT</name>
<keyword evidence="2" id="KW-1185">Reference proteome</keyword>
<evidence type="ECO:0000313" key="2">
    <source>
        <dbReference type="Proteomes" id="UP000319004"/>
    </source>
</evidence>
<dbReference type="PANTHER" id="PTHR32305">
    <property type="match status" value="1"/>
</dbReference>
<evidence type="ECO:0000313" key="1">
    <source>
        <dbReference type="EMBL" id="QDV44446.1"/>
    </source>
</evidence>
<accession>A0A518HUE0</accession>
<keyword evidence="1" id="KW-0378">Hydrolase</keyword>